<name>A0A7H0HZI9_9ACTN</name>
<protein>
    <submittedName>
        <fullName evidence="2">Acyl-CoA carboxylase subunit epsilon</fullName>
    </submittedName>
</protein>
<dbReference type="RefSeq" id="WP_187743019.1">
    <property type="nucleotide sequence ID" value="NZ_CP060825.1"/>
</dbReference>
<dbReference type="GO" id="GO:0004658">
    <property type="term" value="F:propionyl-CoA carboxylase activity"/>
    <property type="evidence" value="ECO:0007669"/>
    <property type="project" value="InterPro"/>
</dbReference>
<gene>
    <name evidence="2" type="ORF">IAG43_25545</name>
</gene>
<dbReference type="EMBL" id="CP060825">
    <property type="protein sequence ID" value="QNP65955.1"/>
    <property type="molecule type" value="Genomic_DNA"/>
</dbReference>
<dbReference type="GO" id="GO:0003989">
    <property type="term" value="F:acetyl-CoA carboxylase activity"/>
    <property type="evidence" value="ECO:0007669"/>
    <property type="project" value="InterPro"/>
</dbReference>
<dbReference type="AlphaFoldDB" id="A0A7H0HZI9"/>
<accession>A0A7H0HZI9</accession>
<organism evidence="2 3">
    <name type="scientific">Streptomyces genisteinicus</name>
    <dbReference type="NCBI Taxonomy" id="2768068"/>
    <lineage>
        <taxon>Bacteria</taxon>
        <taxon>Bacillati</taxon>
        <taxon>Actinomycetota</taxon>
        <taxon>Actinomycetes</taxon>
        <taxon>Kitasatosporales</taxon>
        <taxon>Streptomycetaceae</taxon>
        <taxon>Streptomyces</taxon>
    </lineage>
</organism>
<reference evidence="2 3" key="1">
    <citation type="submission" date="2020-08" db="EMBL/GenBank/DDBJ databases">
        <title>A novel species.</title>
        <authorList>
            <person name="Gao J."/>
        </authorList>
    </citation>
    <scope>NUCLEOTIDE SEQUENCE [LARGE SCALE GENOMIC DNA]</scope>
    <source>
        <strain evidence="2 3">CRPJ-33</strain>
    </source>
</reference>
<evidence type="ECO:0000313" key="3">
    <source>
        <dbReference type="Proteomes" id="UP000516230"/>
    </source>
</evidence>
<dbReference type="Proteomes" id="UP000516230">
    <property type="component" value="Chromosome"/>
</dbReference>
<keyword evidence="3" id="KW-1185">Reference proteome</keyword>
<sequence>MTVPITAVPSAACIRIEKGAVTPEELAALTVLFLSRSSGAAAEAGTGHPAPATAWRPDGFHAPHSWQAP</sequence>
<proteinExistence type="predicted"/>
<evidence type="ECO:0000256" key="1">
    <source>
        <dbReference type="SAM" id="MobiDB-lite"/>
    </source>
</evidence>
<evidence type="ECO:0000313" key="2">
    <source>
        <dbReference type="EMBL" id="QNP65955.1"/>
    </source>
</evidence>
<dbReference type="InterPro" id="IPR032716">
    <property type="entry name" value="ACC_epsilon"/>
</dbReference>
<feature type="region of interest" description="Disordered" evidence="1">
    <location>
        <begin position="41"/>
        <end position="69"/>
    </location>
</feature>
<dbReference type="Pfam" id="PF13822">
    <property type="entry name" value="ACC_epsilon"/>
    <property type="match status" value="1"/>
</dbReference>
<dbReference type="KEGG" id="sgj:IAG43_25545"/>